<keyword evidence="9" id="KW-1185">Reference proteome</keyword>
<accession>A0A2V0NXA0</accession>
<dbReference type="Pfam" id="PF04117">
    <property type="entry name" value="Mpv17_PMP22"/>
    <property type="match status" value="1"/>
</dbReference>
<dbReference type="PANTHER" id="PTHR11266:SF91">
    <property type="entry name" value="EXPRESSED PROTEIN"/>
    <property type="match status" value="1"/>
</dbReference>
<evidence type="ECO:0000313" key="9">
    <source>
        <dbReference type="Proteomes" id="UP000247498"/>
    </source>
</evidence>
<dbReference type="InParanoid" id="A0A2V0NXA0"/>
<dbReference type="InterPro" id="IPR007248">
    <property type="entry name" value="Mpv17_PMP22"/>
</dbReference>
<evidence type="ECO:0000256" key="4">
    <source>
        <dbReference type="ARBA" id="ARBA00022989"/>
    </source>
</evidence>
<sequence length="240" mass="26438">MFGLRFGAGGPFGWGLPRRPRPQRRARRPAASSGAGGIESYSQRVAGWEAPVKAGVISGSMSAIGDLLAQLLSMKEAESRGAKAPAYDLARTLRMLGFGLLWYGPYQYYWYNLLDWAMPARSTANFATKVLLNQVALAPVVLAVVFAWNLSLTGEAQQIPGKIRRDMVPSMVNGWKFWVPAASINFYFVPLDKQVLYMSACGVLWTAYLSYASANAVGKVEPPPPEPAAAKKRKSKWWCW</sequence>
<dbReference type="PANTHER" id="PTHR11266">
    <property type="entry name" value="PEROXISOMAL MEMBRANE PROTEIN 2, PXMP2 MPV17"/>
    <property type="match status" value="1"/>
</dbReference>
<dbReference type="OrthoDB" id="430207at2759"/>
<evidence type="ECO:0000256" key="3">
    <source>
        <dbReference type="ARBA" id="ARBA00022692"/>
    </source>
</evidence>
<feature type="region of interest" description="Disordered" evidence="7">
    <location>
        <begin position="13"/>
        <end position="37"/>
    </location>
</feature>
<feature type="compositionally biased region" description="Basic residues" evidence="7">
    <location>
        <begin position="18"/>
        <end position="28"/>
    </location>
</feature>
<feature type="compositionally biased region" description="Basic residues" evidence="7">
    <location>
        <begin position="230"/>
        <end position="240"/>
    </location>
</feature>
<gene>
    <name evidence="8" type="ORF">Rsub_03326</name>
</gene>
<dbReference type="GO" id="GO:0005737">
    <property type="term" value="C:cytoplasm"/>
    <property type="evidence" value="ECO:0007669"/>
    <property type="project" value="TreeGrafter"/>
</dbReference>
<feature type="transmembrane region" description="Helical" evidence="6">
    <location>
        <begin position="131"/>
        <end position="150"/>
    </location>
</feature>
<name>A0A2V0NXA0_9CHLO</name>
<evidence type="ECO:0000256" key="2">
    <source>
        <dbReference type="ARBA" id="ARBA00006824"/>
    </source>
</evidence>
<reference evidence="8 9" key="1">
    <citation type="journal article" date="2018" name="Sci. Rep.">
        <title>Raphidocelis subcapitata (=Pseudokirchneriella subcapitata) provides an insight into genome evolution and environmental adaptations in the Sphaeropleales.</title>
        <authorList>
            <person name="Suzuki S."/>
            <person name="Yamaguchi H."/>
            <person name="Nakajima N."/>
            <person name="Kawachi M."/>
        </authorList>
    </citation>
    <scope>NUCLEOTIDE SEQUENCE [LARGE SCALE GENOMIC DNA]</scope>
    <source>
        <strain evidence="8 9">NIES-35</strain>
    </source>
</reference>
<dbReference type="FunCoup" id="A0A2V0NXA0">
    <property type="interactions" value="559"/>
</dbReference>
<evidence type="ECO:0000256" key="7">
    <source>
        <dbReference type="SAM" id="MobiDB-lite"/>
    </source>
</evidence>
<evidence type="ECO:0000256" key="5">
    <source>
        <dbReference type="ARBA" id="ARBA00023136"/>
    </source>
</evidence>
<feature type="transmembrane region" description="Helical" evidence="6">
    <location>
        <begin position="171"/>
        <end position="189"/>
    </location>
</feature>
<comment type="similarity">
    <text evidence="2 6">Belongs to the peroxisomal membrane protein PXMP2/4 family.</text>
</comment>
<dbReference type="EMBL" id="BDRX01000015">
    <property type="protein sequence ID" value="GBF90193.1"/>
    <property type="molecule type" value="Genomic_DNA"/>
</dbReference>
<protein>
    <submittedName>
        <fullName evidence="8">Uncharacterized protein</fullName>
    </submittedName>
</protein>
<dbReference type="AlphaFoldDB" id="A0A2V0NXA0"/>
<keyword evidence="4 6" id="KW-1133">Transmembrane helix</keyword>
<comment type="subcellular location">
    <subcellularLocation>
        <location evidence="1">Membrane</location>
        <topology evidence="1">Multi-pass membrane protein</topology>
    </subcellularLocation>
</comment>
<organism evidence="8 9">
    <name type="scientific">Raphidocelis subcapitata</name>
    <dbReference type="NCBI Taxonomy" id="307507"/>
    <lineage>
        <taxon>Eukaryota</taxon>
        <taxon>Viridiplantae</taxon>
        <taxon>Chlorophyta</taxon>
        <taxon>core chlorophytes</taxon>
        <taxon>Chlorophyceae</taxon>
        <taxon>CS clade</taxon>
        <taxon>Sphaeropleales</taxon>
        <taxon>Selenastraceae</taxon>
        <taxon>Raphidocelis</taxon>
    </lineage>
</organism>
<proteinExistence type="inferred from homology"/>
<dbReference type="Proteomes" id="UP000247498">
    <property type="component" value="Unassembled WGS sequence"/>
</dbReference>
<feature type="transmembrane region" description="Helical" evidence="6">
    <location>
        <begin position="195"/>
        <end position="214"/>
    </location>
</feature>
<keyword evidence="3 6" id="KW-0812">Transmembrane</keyword>
<evidence type="ECO:0000256" key="6">
    <source>
        <dbReference type="RuleBase" id="RU363053"/>
    </source>
</evidence>
<comment type="caution">
    <text evidence="8">The sequence shown here is derived from an EMBL/GenBank/DDBJ whole genome shotgun (WGS) entry which is preliminary data.</text>
</comment>
<evidence type="ECO:0000256" key="1">
    <source>
        <dbReference type="ARBA" id="ARBA00004141"/>
    </source>
</evidence>
<keyword evidence="5 6" id="KW-0472">Membrane</keyword>
<dbReference type="STRING" id="307507.A0A2V0NXA0"/>
<evidence type="ECO:0000313" key="8">
    <source>
        <dbReference type="EMBL" id="GBF90193.1"/>
    </source>
</evidence>
<feature type="region of interest" description="Disordered" evidence="7">
    <location>
        <begin position="221"/>
        <end position="240"/>
    </location>
</feature>
<dbReference type="GO" id="GO:0016020">
    <property type="term" value="C:membrane"/>
    <property type="evidence" value="ECO:0007669"/>
    <property type="project" value="UniProtKB-SubCell"/>
</dbReference>
<feature type="transmembrane region" description="Helical" evidence="6">
    <location>
        <begin position="93"/>
        <end position="111"/>
    </location>
</feature>